<evidence type="ECO:0000313" key="2">
    <source>
        <dbReference type="Proteomes" id="UP000298030"/>
    </source>
</evidence>
<proteinExistence type="predicted"/>
<dbReference type="Proteomes" id="UP000298030">
    <property type="component" value="Unassembled WGS sequence"/>
</dbReference>
<dbReference type="STRING" id="71717.A0A4Y7T6T8"/>
<protein>
    <submittedName>
        <fullName evidence="1">Uncharacterized protein</fullName>
    </submittedName>
</protein>
<dbReference type="OrthoDB" id="2866354at2759"/>
<comment type="caution">
    <text evidence="1">The sequence shown here is derived from an EMBL/GenBank/DDBJ whole genome shotgun (WGS) entry which is preliminary data.</text>
</comment>
<dbReference type="EMBL" id="QPFP01000026">
    <property type="protein sequence ID" value="TEB29691.1"/>
    <property type="molecule type" value="Genomic_DNA"/>
</dbReference>
<keyword evidence="2" id="KW-1185">Reference proteome</keyword>
<organism evidence="1 2">
    <name type="scientific">Coprinellus micaceus</name>
    <name type="common">Glistening ink-cap mushroom</name>
    <name type="synonym">Coprinus micaceus</name>
    <dbReference type="NCBI Taxonomy" id="71717"/>
    <lineage>
        <taxon>Eukaryota</taxon>
        <taxon>Fungi</taxon>
        <taxon>Dikarya</taxon>
        <taxon>Basidiomycota</taxon>
        <taxon>Agaricomycotina</taxon>
        <taxon>Agaricomycetes</taxon>
        <taxon>Agaricomycetidae</taxon>
        <taxon>Agaricales</taxon>
        <taxon>Agaricineae</taxon>
        <taxon>Psathyrellaceae</taxon>
        <taxon>Coprinellus</taxon>
    </lineage>
</organism>
<evidence type="ECO:0000313" key="1">
    <source>
        <dbReference type="EMBL" id="TEB29691.1"/>
    </source>
</evidence>
<sequence length="290" mass="32578">MSLQVQLPCPELELRHSAASWISDPSVVQEVDTSIDFLELRGQNISGLGDEGVTYQLGLGHQEVVNHLSTPRASSSEPILRILFVNGQLREPLEFATFADIHTSISRETGEYLEEHLGVSPLFLATAICKSWVLKGGNYTWVKDVSGGGAEEKVVGKNHFRIFSNLQVEYVVSAKEVLFRPLAVDGFMAEASSEGLGEEIVVPRETLLCYEQLNDQGADTRESVKELHILSYNLLILKEHMTNHIERLEYLLGVYKTLRHTFGTPISEGVPLEHWLSFLLSESRIRKRYQ</sequence>
<reference evidence="1 2" key="1">
    <citation type="journal article" date="2019" name="Nat. Ecol. Evol.">
        <title>Megaphylogeny resolves global patterns of mushroom evolution.</title>
        <authorList>
            <person name="Varga T."/>
            <person name="Krizsan K."/>
            <person name="Foldi C."/>
            <person name="Dima B."/>
            <person name="Sanchez-Garcia M."/>
            <person name="Sanchez-Ramirez S."/>
            <person name="Szollosi G.J."/>
            <person name="Szarkandi J.G."/>
            <person name="Papp V."/>
            <person name="Albert L."/>
            <person name="Andreopoulos W."/>
            <person name="Angelini C."/>
            <person name="Antonin V."/>
            <person name="Barry K.W."/>
            <person name="Bougher N.L."/>
            <person name="Buchanan P."/>
            <person name="Buyck B."/>
            <person name="Bense V."/>
            <person name="Catcheside P."/>
            <person name="Chovatia M."/>
            <person name="Cooper J."/>
            <person name="Damon W."/>
            <person name="Desjardin D."/>
            <person name="Finy P."/>
            <person name="Geml J."/>
            <person name="Haridas S."/>
            <person name="Hughes K."/>
            <person name="Justo A."/>
            <person name="Karasinski D."/>
            <person name="Kautmanova I."/>
            <person name="Kiss B."/>
            <person name="Kocsube S."/>
            <person name="Kotiranta H."/>
            <person name="LaButti K.M."/>
            <person name="Lechner B.E."/>
            <person name="Liimatainen K."/>
            <person name="Lipzen A."/>
            <person name="Lukacs Z."/>
            <person name="Mihaltcheva S."/>
            <person name="Morgado L.N."/>
            <person name="Niskanen T."/>
            <person name="Noordeloos M.E."/>
            <person name="Ohm R.A."/>
            <person name="Ortiz-Santana B."/>
            <person name="Ovrebo C."/>
            <person name="Racz N."/>
            <person name="Riley R."/>
            <person name="Savchenko A."/>
            <person name="Shiryaev A."/>
            <person name="Soop K."/>
            <person name="Spirin V."/>
            <person name="Szebenyi C."/>
            <person name="Tomsovsky M."/>
            <person name="Tulloss R.E."/>
            <person name="Uehling J."/>
            <person name="Grigoriev I.V."/>
            <person name="Vagvolgyi C."/>
            <person name="Papp T."/>
            <person name="Martin F.M."/>
            <person name="Miettinen O."/>
            <person name="Hibbett D.S."/>
            <person name="Nagy L.G."/>
        </authorList>
    </citation>
    <scope>NUCLEOTIDE SEQUENCE [LARGE SCALE GENOMIC DNA]</scope>
    <source>
        <strain evidence="1 2">FP101781</strain>
    </source>
</reference>
<dbReference type="AlphaFoldDB" id="A0A4Y7T6T8"/>
<gene>
    <name evidence="1" type="ORF">FA13DRAFT_1792997</name>
</gene>
<name>A0A4Y7T6T8_COPMI</name>
<accession>A0A4Y7T6T8</accession>